<reference evidence="2 3" key="1">
    <citation type="journal article" date="2015" name="Proc. Natl. Acad. Sci. U.S.A.">
        <title>Expanded metabolic versatility of ubiquitous nitrite-oxidizing bacteria from the genus Nitrospira.</title>
        <authorList>
            <person name="Koch H."/>
            <person name="Lucker S."/>
            <person name="Albertsen M."/>
            <person name="Kitzinger K."/>
            <person name="Herbold C."/>
            <person name="Spieck E."/>
            <person name="Nielsen P.H."/>
            <person name="Wagner M."/>
            <person name="Daims H."/>
        </authorList>
    </citation>
    <scope>NUCLEOTIDE SEQUENCE [LARGE SCALE GENOMIC DNA]</scope>
    <source>
        <strain evidence="2 3">NSP M-1</strain>
    </source>
</reference>
<dbReference type="SUPFAM" id="SSF53335">
    <property type="entry name" value="S-adenosyl-L-methionine-dependent methyltransferases"/>
    <property type="match status" value="1"/>
</dbReference>
<dbReference type="PATRIC" id="fig|42253.5.peg.3454"/>
<dbReference type="InterPro" id="IPR006342">
    <property type="entry name" value="FkbM_mtfrase"/>
</dbReference>
<proteinExistence type="predicted"/>
<dbReference type="AlphaFoldDB" id="A0A0K2GG09"/>
<evidence type="ECO:0000313" key="2">
    <source>
        <dbReference type="EMBL" id="ALA59895.1"/>
    </source>
</evidence>
<protein>
    <recommendedName>
        <fullName evidence="1">Methyltransferase FkbM domain-containing protein</fullName>
    </recommendedName>
</protein>
<dbReference type="Gene3D" id="3.40.50.150">
    <property type="entry name" value="Vaccinia Virus protein VP39"/>
    <property type="match status" value="1"/>
</dbReference>
<dbReference type="NCBIfam" id="TIGR01444">
    <property type="entry name" value="fkbM_fam"/>
    <property type="match status" value="1"/>
</dbReference>
<dbReference type="Proteomes" id="UP000069205">
    <property type="component" value="Chromosome"/>
</dbReference>
<name>A0A0K2GG09_NITMO</name>
<dbReference type="InterPro" id="IPR052514">
    <property type="entry name" value="SAM-dependent_MTase"/>
</dbReference>
<sequence>MKLTLWAFLYLPKMLYVGNTQIALPARCWQVAIPCRTDTTLIQYEGRNRNVGRMFYEPGEVPYFMKLAAGKKVFFDVGANIGFYSYLASAAGVQRIVAFEFTKEYASFTKNTFVRNGIPAEVINRAVGSPGQETHYSDPLVRASGKALSLDEYARENNLYPDLIKMDIEGYELDALRNAHEILSRKPALDISIHSSFLANRGQSVDEVLNLLKQYGYKIIWSGSDTYFMRAD</sequence>
<dbReference type="PANTHER" id="PTHR34203:SF15">
    <property type="entry name" value="SLL1173 PROTEIN"/>
    <property type="match status" value="1"/>
</dbReference>
<dbReference type="EMBL" id="CP011801">
    <property type="protein sequence ID" value="ALA59895.1"/>
    <property type="molecule type" value="Genomic_DNA"/>
</dbReference>
<accession>A0A0K2GG09</accession>
<gene>
    <name evidence="2" type="ORF">NITMOv2_3503</name>
</gene>
<dbReference type="Pfam" id="PF05050">
    <property type="entry name" value="Methyltransf_21"/>
    <property type="match status" value="1"/>
</dbReference>
<dbReference type="KEGG" id="nmv:NITMOv2_3503"/>
<dbReference type="PANTHER" id="PTHR34203">
    <property type="entry name" value="METHYLTRANSFERASE, FKBM FAMILY PROTEIN"/>
    <property type="match status" value="1"/>
</dbReference>
<evidence type="ECO:0000313" key="3">
    <source>
        <dbReference type="Proteomes" id="UP000069205"/>
    </source>
</evidence>
<dbReference type="STRING" id="42253.NITMOv2_3503"/>
<dbReference type="InterPro" id="IPR029063">
    <property type="entry name" value="SAM-dependent_MTases_sf"/>
</dbReference>
<organism evidence="2 3">
    <name type="scientific">Nitrospira moscoviensis</name>
    <dbReference type="NCBI Taxonomy" id="42253"/>
    <lineage>
        <taxon>Bacteria</taxon>
        <taxon>Pseudomonadati</taxon>
        <taxon>Nitrospirota</taxon>
        <taxon>Nitrospiria</taxon>
        <taxon>Nitrospirales</taxon>
        <taxon>Nitrospiraceae</taxon>
        <taxon>Nitrospira</taxon>
    </lineage>
</organism>
<keyword evidence="3" id="KW-1185">Reference proteome</keyword>
<feature type="domain" description="Methyltransferase FkbM" evidence="1">
    <location>
        <begin position="76"/>
        <end position="219"/>
    </location>
</feature>
<evidence type="ECO:0000259" key="1">
    <source>
        <dbReference type="Pfam" id="PF05050"/>
    </source>
</evidence>